<proteinExistence type="predicted"/>
<evidence type="ECO:0000313" key="3">
    <source>
        <dbReference type="Proteomes" id="UP000269221"/>
    </source>
</evidence>
<feature type="region of interest" description="Disordered" evidence="1">
    <location>
        <begin position="151"/>
        <end position="175"/>
    </location>
</feature>
<sequence>MNSEENAAKGPQASEDKHSKLTTLVLRRASFGLFRDLPRDKASRGKKDAGKLVDTQGSPPPSSEAMHPNKRKPGKNTRKPEWMNKEFLDQLKTKNKTQRGWKQGQVAWEGYREIVQAAREHVRTFKALTELCLARNIKCNRKSLYRYAGDKEDLGKCGSSLEGSRRPGYPGDGED</sequence>
<dbReference type="OrthoDB" id="9367242at2759"/>
<feature type="compositionally biased region" description="Basic residues" evidence="1">
    <location>
        <begin position="68"/>
        <end position="77"/>
    </location>
</feature>
<keyword evidence="3" id="KW-1185">Reference proteome</keyword>
<feature type="compositionally biased region" description="Basic and acidic residues" evidence="1">
    <location>
        <begin position="36"/>
        <end position="51"/>
    </location>
</feature>
<reference evidence="2 3" key="1">
    <citation type="submission" date="2018-07" db="EMBL/GenBank/DDBJ databases">
        <title>A high quality draft genome assembly of the barn swallow (H. rustica rustica).</title>
        <authorList>
            <person name="Formenti G."/>
            <person name="Chiara M."/>
            <person name="Poveda L."/>
            <person name="Francoijs K.-J."/>
            <person name="Bonisoli-Alquati A."/>
            <person name="Canova L."/>
            <person name="Gianfranceschi L."/>
            <person name="Horner D.S."/>
            <person name="Saino N."/>
        </authorList>
    </citation>
    <scope>NUCLEOTIDE SEQUENCE [LARGE SCALE GENOMIC DNA]</scope>
    <source>
        <strain evidence="2">Chelidonia</strain>
        <tissue evidence="2">Blood</tissue>
    </source>
</reference>
<feature type="region of interest" description="Disordered" evidence="1">
    <location>
        <begin position="1"/>
        <end position="21"/>
    </location>
</feature>
<gene>
    <name evidence="2" type="ORF">DUI87_11874</name>
</gene>
<comment type="caution">
    <text evidence="2">The sequence shown here is derived from an EMBL/GenBank/DDBJ whole genome shotgun (WGS) entry which is preliminary data.</text>
</comment>
<name>A0A3M0KLC5_HIRRU</name>
<organism evidence="2 3">
    <name type="scientific">Hirundo rustica rustica</name>
    <dbReference type="NCBI Taxonomy" id="333673"/>
    <lineage>
        <taxon>Eukaryota</taxon>
        <taxon>Metazoa</taxon>
        <taxon>Chordata</taxon>
        <taxon>Craniata</taxon>
        <taxon>Vertebrata</taxon>
        <taxon>Euteleostomi</taxon>
        <taxon>Archelosauria</taxon>
        <taxon>Archosauria</taxon>
        <taxon>Dinosauria</taxon>
        <taxon>Saurischia</taxon>
        <taxon>Theropoda</taxon>
        <taxon>Coelurosauria</taxon>
        <taxon>Aves</taxon>
        <taxon>Neognathae</taxon>
        <taxon>Neoaves</taxon>
        <taxon>Telluraves</taxon>
        <taxon>Australaves</taxon>
        <taxon>Passeriformes</taxon>
        <taxon>Sylvioidea</taxon>
        <taxon>Hirundinidae</taxon>
        <taxon>Hirundo</taxon>
    </lineage>
</organism>
<accession>A0A3M0KLC5</accession>
<dbReference type="Proteomes" id="UP000269221">
    <property type="component" value="Unassembled WGS sequence"/>
</dbReference>
<evidence type="ECO:0000313" key="2">
    <source>
        <dbReference type="EMBL" id="RMC11750.1"/>
    </source>
</evidence>
<protein>
    <submittedName>
        <fullName evidence="2">Uncharacterized protein</fullName>
    </submittedName>
</protein>
<feature type="region of interest" description="Disordered" evidence="1">
    <location>
        <begin position="35"/>
        <end position="82"/>
    </location>
</feature>
<evidence type="ECO:0000256" key="1">
    <source>
        <dbReference type="SAM" id="MobiDB-lite"/>
    </source>
</evidence>
<dbReference type="AlphaFoldDB" id="A0A3M0KLC5"/>
<dbReference type="EMBL" id="QRBI01000108">
    <property type="protein sequence ID" value="RMC11750.1"/>
    <property type="molecule type" value="Genomic_DNA"/>
</dbReference>